<evidence type="ECO:0000313" key="1">
    <source>
        <dbReference type="EMBL" id="GAA2621327.1"/>
    </source>
</evidence>
<proteinExistence type="predicted"/>
<reference evidence="1 2" key="1">
    <citation type="journal article" date="2019" name="Int. J. Syst. Evol. Microbiol.">
        <title>The Global Catalogue of Microorganisms (GCM) 10K type strain sequencing project: providing services to taxonomists for standard genome sequencing and annotation.</title>
        <authorList>
            <consortium name="The Broad Institute Genomics Platform"/>
            <consortium name="The Broad Institute Genome Sequencing Center for Infectious Disease"/>
            <person name="Wu L."/>
            <person name="Ma J."/>
        </authorList>
    </citation>
    <scope>NUCLEOTIDE SEQUENCE [LARGE SCALE GENOMIC DNA]</scope>
    <source>
        <strain evidence="1 2">JCM 16373</strain>
    </source>
</reference>
<keyword evidence="2" id="KW-1185">Reference proteome</keyword>
<gene>
    <name evidence="1" type="ORF">GCM10009863_39230</name>
</gene>
<sequence>MSGRTAPAGQSPSILVTLPMLMLICWGTDDAWIAAEYARESAPRTPGTRLRLIGGAGRLVQEDAPARPTEALLRFLLDDAAAVGL</sequence>
<name>A0ABN3QAW5_9ACTN</name>
<protein>
    <submittedName>
        <fullName evidence="1">Uncharacterized protein</fullName>
    </submittedName>
</protein>
<dbReference type="InterPro" id="IPR029058">
    <property type="entry name" value="AB_hydrolase_fold"/>
</dbReference>
<dbReference type="RefSeq" id="WP_344567625.1">
    <property type="nucleotide sequence ID" value="NZ_BAAARJ010000012.1"/>
</dbReference>
<organism evidence="1 2">
    <name type="scientific">Streptomyces axinellae</name>
    <dbReference type="NCBI Taxonomy" id="552788"/>
    <lineage>
        <taxon>Bacteria</taxon>
        <taxon>Bacillati</taxon>
        <taxon>Actinomycetota</taxon>
        <taxon>Actinomycetes</taxon>
        <taxon>Kitasatosporales</taxon>
        <taxon>Streptomycetaceae</taxon>
        <taxon>Streptomyces</taxon>
    </lineage>
</organism>
<dbReference type="SUPFAM" id="SSF53474">
    <property type="entry name" value="alpha/beta-Hydrolases"/>
    <property type="match status" value="1"/>
</dbReference>
<dbReference type="Gene3D" id="3.40.50.1820">
    <property type="entry name" value="alpha/beta hydrolase"/>
    <property type="match status" value="1"/>
</dbReference>
<dbReference type="EMBL" id="BAAARJ010000012">
    <property type="protein sequence ID" value="GAA2621327.1"/>
    <property type="molecule type" value="Genomic_DNA"/>
</dbReference>
<accession>A0ABN3QAW5</accession>
<comment type="caution">
    <text evidence="1">The sequence shown here is derived from an EMBL/GenBank/DDBJ whole genome shotgun (WGS) entry which is preliminary data.</text>
</comment>
<dbReference type="Proteomes" id="UP001501447">
    <property type="component" value="Unassembled WGS sequence"/>
</dbReference>
<evidence type="ECO:0000313" key="2">
    <source>
        <dbReference type="Proteomes" id="UP001501447"/>
    </source>
</evidence>